<keyword evidence="1" id="KW-1133">Transmembrane helix</keyword>
<protein>
    <submittedName>
        <fullName evidence="3">Cytochrome C biogenesis protein</fullName>
    </submittedName>
</protein>
<feature type="transmembrane region" description="Helical" evidence="1">
    <location>
        <begin position="128"/>
        <end position="159"/>
    </location>
</feature>
<dbReference type="InterPro" id="IPR052372">
    <property type="entry name" value="YpjD/HemX"/>
</dbReference>
<reference evidence="3 4" key="1">
    <citation type="submission" date="2018-07" db="EMBL/GenBank/DDBJ databases">
        <title>Crenobacter cavernae sp. nov., isolated from a karst cave.</title>
        <authorList>
            <person name="Zhu H."/>
        </authorList>
    </citation>
    <scope>NUCLEOTIDE SEQUENCE [LARGE SCALE GENOMIC DNA]</scope>
    <source>
        <strain evidence="3 4">K1W11S-77</strain>
    </source>
</reference>
<dbReference type="GO" id="GO:0020037">
    <property type="term" value="F:heme binding"/>
    <property type="evidence" value="ECO:0007669"/>
    <property type="project" value="InterPro"/>
</dbReference>
<dbReference type="PANTHER" id="PTHR38034">
    <property type="entry name" value="INNER MEMBRANE PROTEIN YPJD"/>
    <property type="match status" value="1"/>
</dbReference>
<evidence type="ECO:0000256" key="1">
    <source>
        <dbReference type="SAM" id="Phobius"/>
    </source>
</evidence>
<dbReference type="InterPro" id="IPR002541">
    <property type="entry name" value="Cyt_c_assembly"/>
</dbReference>
<feature type="transmembrane region" description="Helical" evidence="1">
    <location>
        <begin position="42"/>
        <end position="59"/>
    </location>
</feature>
<feature type="transmembrane region" description="Helical" evidence="1">
    <location>
        <begin position="180"/>
        <end position="201"/>
    </location>
</feature>
<evidence type="ECO:0000313" key="3">
    <source>
        <dbReference type="EMBL" id="AXK38400.1"/>
    </source>
</evidence>
<proteinExistence type="predicted"/>
<dbReference type="RefSeq" id="WP_115432297.1">
    <property type="nucleotide sequence ID" value="NZ_CP031337.1"/>
</dbReference>
<dbReference type="Proteomes" id="UP000254537">
    <property type="component" value="Chromosome"/>
</dbReference>
<feature type="transmembrane region" description="Helical" evidence="1">
    <location>
        <begin position="6"/>
        <end position="22"/>
    </location>
</feature>
<dbReference type="KEGG" id="ccah:DWG20_02575"/>
<gene>
    <name evidence="3" type="ORF">DWG20_02575</name>
</gene>
<dbReference type="OrthoDB" id="9780793at2"/>
<feature type="transmembrane region" description="Helical" evidence="1">
    <location>
        <begin position="244"/>
        <end position="262"/>
    </location>
</feature>
<keyword evidence="1" id="KW-0812">Transmembrane</keyword>
<feature type="transmembrane region" description="Helical" evidence="1">
    <location>
        <begin position="98"/>
        <end position="116"/>
    </location>
</feature>
<evidence type="ECO:0000259" key="2">
    <source>
        <dbReference type="Pfam" id="PF01578"/>
    </source>
</evidence>
<dbReference type="PANTHER" id="PTHR38034:SF1">
    <property type="entry name" value="INNER MEMBRANE PROTEIN YPJD"/>
    <property type="match status" value="1"/>
</dbReference>
<dbReference type="Pfam" id="PF01578">
    <property type="entry name" value="Cytochrom_C_asm"/>
    <property type="match status" value="1"/>
</dbReference>
<accession>A0A345Y398</accession>
<feature type="domain" description="Cytochrome c assembly protein" evidence="2">
    <location>
        <begin position="55"/>
        <end position="269"/>
    </location>
</feature>
<feature type="transmembrane region" description="Helical" evidence="1">
    <location>
        <begin position="65"/>
        <end position="86"/>
    </location>
</feature>
<organism evidence="3 4">
    <name type="scientific">Crenobacter cavernae</name>
    <dbReference type="NCBI Taxonomy" id="2290923"/>
    <lineage>
        <taxon>Bacteria</taxon>
        <taxon>Pseudomonadati</taxon>
        <taxon>Pseudomonadota</taxon>
        <taxon>Betaproteobacteria</taxon>
        <taxon>Neisseriales</taxon>
        <taxon>Neisseriaceae</taxon>
        <taxon>Crenobacter</taxon>
    </lineage>
</organism>
<name>A0A345Y398_9NEIS</name>
<keyword evidence="1" id="KW-0472">Membrane</keyword>
<evidence type="ECO:0000313" key="4">
    <source>
        <dbReference type="Proteomes" id="UP000254537"/>
    </source>
</evidence>
<sequence length="273" mass="30621">MTGYPFLLSLLLIAAYAGLSWHDFGRWRGVATWPRRPRVEQALLGGLLLVHAWLLFVPWSHAGPAVLGVGQALSMVMWLMLVIYWTGSFFYKLDGLPLFILPFAALAVLLTLLLPGRPIPYHLNTPDFALHLIVSMLAYSLLAIGALLALLMLVLERALHQKQRSPLMRNLPPLLSLEQLMFQAIGWGFVLLTLTLASGVLFSEQLFGVPVTFNHKTVFGVLSWLLFGGLLIGRRRYGWRGRLAIRWTLASFALLLFAYIGSKVVLELILHRI</sequence>
<dbReference type="AlphaFoldDB" id="A0A345Y398"/>
<dbReference type="GO" id="GO:0017004">
    <property type="term" value="P:cytochrome complex assembly"/>
    <property type="evidence" value="ECO:0007669"/>
    <property type="project" value="InterPro"/>
</dbReference>
<dbReference type="EMBL" id="CP031337">
    <property type="protein sequence ID" value="AXK38400.1"/>
    <property type="molecule type" value="Genomic_DNA"/>
</dbReference>
<feature type="transmembrane region" description="Helical" evidence="1">
    <location>
        <begin position="213"/>
        <end position="232"/>
    </location>
</feature>